<protein>
    <submittedName>
        <fullName evidence="2">Uncharacterized protein</fullName>
    </submittedName>
</protein>
<dbReference type="RefSeq" id="WP_179578758.1">
    <property type="nucleotide sequence ID" value="NZ_JACCFM010000001.1"/>
</dbReference>
<dbReference type="EMBL" id="JACCFM010000001">
    <property type="protein sequence ID" value="NYJ20099.1"/>
    <property type="molecule type" value="Genomic_DNA"/>
</dbReference>
<proteinExistence type="predicted"/>
<comment type="caution">
    <text evidence="2">The sequence shown here is derived from an EMBL/GenBank/DDBJ whole genome shotgun (WGS) entry which is preliminary data.</text>
</comment>
<evidence type="ECO:0000313" key="3">
    <source>
        <dbReference type="Proteomes" id="UP000537260"/>
    </source>
</evidence>
<gene>
    <name evidence="2" type="ORF">HNR05_001890</name>
</gene>
<dbReference type="AlphaFoldDB" id="A0A7Z0EFN9"/>
<keyword evidence="3" id="KW-1185">Reference proteome</keyword>
<organism evidence="2 3">
    <name type="scientific">Glaciibacter psychrotolerans</name>
    <dbReference type="NCBI Taxonomy" id="670054"/>
    <lineage>
        <taxon>Bacteria</taxon>
        <taxon>Bacillati</taxon>
        <taxon>Actinomycetota</taxon>
        <taxon>Actinomycetes</taxon>
        <taxon>Micrococcales</taxon>
        <taxon>Microbacteriaceae</taxon>
        <taxon>Glaciibacter</taxon>
    </lineage>
</organism>
<accession>A0A7Z0EFN9</accession>
<dbReference type="Proteomes" id="UP000537260">
    <property type="component" value="Unassembled WGS sequence"/>
</dbReference>
<evidence type="ECO:0000256" key="1">
    <source>
        <dbReference type="SAM" id="MobiDB-lite"/>
    </source>
</evidence>
<evidence type="ECO:0000313" key="2">
    <source>
        <dbReference type="EMBL" id="NYJ20099.1"/>
    </source>
</evidence>
<name>A0A7Z0EFN9_9MICO</name>
<reference evidence="2 3" key="1">
    <citation type="submission" date="2020-07" db="EMBL/GenBank/DDBJ databases">
        <title>Sequencing the genomes of 1000 actinobacteria strains.</title>
        <authorList>
            <person name="Klenk H.-P."/>
        </authorList>
    </citation>
    <scope>NUCLEOTIDE SEQUENCE [LARGE SCALE GENOMIC DNA]</scope>
    <source>
        <strain evidence="2 3">LI1</strain>
    </source>
</reference>
<sequence>MTDRAKDNWRMLARSAPISAGRRPPRDRDKRPFPFNSHTAICALKSCGDAKSRHGRKP</sequence>
<feature type="region of interest" description="Disordered" evidence="1">
    <location>
        <begin position="1"/>
        <end position="35"/>
    </location>
</feature>